<evidence type="ECO:0000256" key="1">
    <source>
        <dbReference type="ARBA" id="ARBA00022679"/>
    </source>
</evidence>
<evidence type="ECO:0000313" key="4">
    <source>
        <dbReference type="EMBL" id="AZS89736.1"/>
    </source>
</evidence>
<reference evidence="5 7" key="1">
    <citation type="submission" date="2018-04" db="EMBL/GenBank/DDBJ databases">
        <title>Complete genome sequences of Streptomyces griseoviridis K61 and characterization of antagonistic properties of biological control agents.</title>
        <authorList>
            <person name="Mariita R.M."/>
            <person name="Sello J.K."/>
        </authorList>
    </citation>
    <scope>NUCLEOTIDE SEQUENCE [LARGE SCALE GENOMIC DNA]</scope>
    <source>
        <strain evidence="5 7">K61</strain>
    </source>
</reference>
<dbReference type="CDD" id="cd04301">
    <property type="entry name" value="NAT_SF"/>
    <property type="match status" value="1"/>
</dbReference>
<dbReference type="EMBL" id="CP029078">
    <property type="protein sequence ID" value="QCN90896.1"/>
    <property type="molecule type" value="Genomic_DNA"/>
</dbReference>
<reference evidence="4 6" key="2">
    <citation type="submission" date="2018-12" db="EMBL/GenBank/DDBJ databases">
        <title>Streptomyces griseoviridis F1-27 complete genome.</title>
        <authorList>
            <person name="Mariita R.M."/>
            <person name="Sello J.K."/>
        </authorList>
    </citation>
    <scope>NUCLEOTIDE SEQUENCE [LARGE SCALE GENOMIC DNA]</scope>
    <source>
        <strain evidence="4 6">F1-27</strain>
    </source>
</reference>
<dbReference type="KEGG" id="sgd:ELQ87_06695"/>
<dbReference type="Pfam" id="PF00583">
    <property type="entry name" value="Acetyltransf_1"/>
    <property type="match status" value="1"/>
</dbReference>
<dbReference type="GO" id="GO:0016747">
    <property type="term" value="F:acyltransferase activity, transferring groups other than amino-acyl groups"/>
    <property type="evidence" value="ECO:0007669"/>
    <property type="project" value="InterPro"/>
</dbReference>
<evidence type="ECO:0000313" key="5">
    <source>
        <dbReference type="EMBL" id="QCN90896.1"/>
    </source>
</evidence>
<protein>
    <submittedName>
        <fullName evidence="4">GNAT family N-acetyltransferase</fullName>
    </submittedName>
</protein>
<keyword evidence="1 4" id="KW-0808">Transferase</keyword>
<dbReference type="Proteomes" id="UP000501753">
    <property type="component" value="Chromosome"/>
</dbReference>
<evidence type="ECO:0000256" key="2">
    <source>
        <dbReference type="ARBA" id="ARBA00023315"/>
    </source>
</evidence>
<dbReference type="Proteomes" id="UP000271291">
    <property type="component" value="Chromosome"/>
</dbReference>
<keyword evidence="7" id="KW-1185">Reference proteome</keyword>
<dbReference type="PANTHER" id="PTHR43420">
    <property type="entry name" value="ACETYLTRANSFERASE"/>
    <property type="match status" value="1"/>
</dbReference>
<dbReference type="SUPFAM" id="SSF55729">
    <property type="entry name" value="Acyl-CoA N-acyltransferases (Nat)"/>
    <property type="match status" value="1"/>
</dbReference>
<proteinExistence type="predicted"/>
<dbReference type="OrthoDB" id="5243635at2"/>
<dbReference type="PROSITE" id="PS51186">
    <property type="entry name" value="GNAT"/>
    <property type="match status" value="1"/>
</dbReference>
<name>A0A3Q9KY41_STRGD</name>
<dbReference type="InterPro" id="IPR016181">
    <property type="entry name" value="Acyl_CoA_acyltransferase"/>
</dbReference>
<evidence type="ECO:0000259" key="3">
    <source>
        <dbReference type="PROSITE" id="PS51186"/>
    </source>
</evidence>
<organism evidence="4 6">
    <name type="scientific">Streptomyces griseoviridis</name>
    <dbReference type="NCBI Taxonomy" id="45398"/>
    <lineage>
        <taxon>Bacteria</taxon>
        <taxon>Bacillati</taxon>
        <taxon>Actinomycetota</taxon>
        <taxon>Actinomycetes</taxon>
        <taxon>Kitasatosporales</taxon>
        <taxon>Streptomycetaceae</taxon>
        <taxon>Streptomyces</taxon>
    </lineage>
</organism>
<dbReference type="EMBL" id="CP034687">
    <property type="protein sequence ID" value="AZS89736.1"/>
    <property type="molecule type" value="Genomic_DNA"/>
</dbReference>
<accession>A0A3Q9KY41</accession>
<evidence type="ECO:0000313" key="7">
    <source>
        <dbReference type="Proteomes" id="UP000501753"/>
    </source>
</evidence>
<gene>
    <name evidence="5" type="ORF">DDJ31_32660</name>
    <name evidence="4" type="ORF">ELQ87_06695</name>
</gene>
<keyword evidence="2" id="KW-0012">Acyltransferase</keyword>
<dbReference type="AlphaFoldDB" id="A0A3Q9KY41"/>
<dbReference type="RefSeq" id="WP_127182500.1">
    <property type="nucleotide sequence ID" value="NZ_CP029078.1"/>
</dbReference>
<dbReference type="InterPro" id="IPR000182">
    <property type="entry name" value="GNAT_dom"/>
</dbReference>
<dbReference type="InterPro" id="IPR050680">
    <property type="entry name" value="YpeA/RimI_acetyltransf"/>
</dbReference>
<dbReference type="Gene3D" id="3.40.630.30">
    <property type="match status" value="1"/>
</dbReference>
<feature type="domain" description="N-acetyltransferase" evidence="3">
    <location>
        <begin position="1"/>
        <end position="165"/>
    </location>
</feature>
<dbReference type="PANTHER" id="PTHR43420:SF47">
    <property type="entry name" value="N-ACETYLTRANSFERASE DOMAIN-CONTAINING PROTEIN"/>
    <property type="match status" value="1"/>
</dbReference>
<sequence length="181" mass="19845">MTVADCAGVAEIRVRGWRAAYRGMMPQSHLDAMSVQENTAGLRTRLRTGDGSVVNLVAEAPGGLVGWAFHGPYRDGEVAPGSAELYALYVHPEHCGTGIGGALLAESLRRCRADGRTRFHLWVLKANVRARRFYERWGFTADGAEEPYEVDGVEVPELRYTKDLRDGRDLTDGKGRRVAGA</sequence>
<evidence type="ECO:0000313" key="6">
    <source>
        <dbReference type="Proteomes" id="UP000271291"/>
    </source>
</evidence>